<dbReference type="EMBL" id="ML769403">
    <property type="protein sequence ID" value="KAE9406227.1"/>
    <property type="molecule type" value="Genomic_DNA"/>
</dbReference>
<organism evidence="2 3">
    <name type="scientific">Gymnopus androsaceus JB14</name>
    <dbReference type="NCBI Taxonomy" id="1447944"/>
    <lineage>
        <taxon>Eukaryota</taxon>
        <taxon>Fungi</taxon>
        <taxon>Dikarya</taxon>
        <taxon>Basidiomycota</taxon>
        <taxon>Agaricomycotina</taxon>
        <taxon>Agaricomycetes</taxon>
        <taxon>Agaricomycetidae</taxon>
        <taxon>Agaricales</taxon>
        <taxon>Marasmiineae</taxon>
        <taxon>Omphalotaceae</taxon>
        <taxon>Gymnopus</taxon>
    </lineage>
</organism>
<gene>
    <name evidence="2" type="ORF">BT96DRAFT_267193</name>
</gene>
<keyword evidence="3" id="KW-1185">Reference proteome</keyword>
<proteinExistence type="predicted"/>
<keyword evidence="1" id="KW-1133">Transmembrane helix</keyword>
<feature type="transmembrane region" description="Helical" evidence="1">
    <location>
        <begin position="95"/>
        <end position="122"/>
    </location>
</feature>
<dbReference type="AlphaFoldDB" id="A0A6A4IAZ3"/>
<reference evidence="2" key="1">
    <citation type="journal article" date="2019" name="Environ. Microbiol.">
        <title>Fungal ecological strategies reflected in gene transcription - a case study of two litter decomposers.</title>
        <authorList>
            <person name="Barbi F."/>
            <person name="Kohler A."/>
            <person name="Barry K."/>
            <person name="Baskaran P."/>
            <person name="Daum C."/>
            <person name="Fauchery L."/>
            <person name="Ihrmark K."/>
            <person name="Kuo A."/>
            <person name="LaButti K."/>
            <person name="Lipzen A."/>
            <person name="Morin E."/>
            <person name="Grigoriev I.V."/>
            <person name="Henrissat B."/>
            <person name="Lindahl B."/>
            <person name="Martin F."/>
        </authorList>
    </citation>
    <scope>NUCLEOTIDE SEQUENCE</scope>
    <source>
        <strain evidence="2">JB14</strain>
    </source>
</reference>
<keyword evidence="1" id="KW-0812">Transmembrane</keyword>
<evidence type="ECO:0000256" key="1">
    <source>
        <dbReference type="SAM" id="Phobius"/>
    </source>
</evidence>
<evidence type="ECO:0000313" key="2">
    <source>
        <dbReference type="EMBL" id="KAE9406227.1"/>
    </source>
</evidence>
<evidence type="ECO:0000313" key="3">
    <source>
        <dbReference type="Proteomes" id="UP000799118"/>
    </source>
</evidence>
<name>A0A6A4IAZ3_9AGAR</name>
<accession>A0A6A4IAZ3</accession>
<protein>
    <submittedName>
        <fullName evidence="2">Uncharacterized protein</fullName>
    </submittedName>
</protein>
<dbReference type="Proteomes" id="UP000799118">
    <property type="component" value="Unassembled WGS sequence"/>
</dbReference>
<keyword evidence="1" id="KW-0472">Membrane</keyword>
<sequence>MMTSYYAESYCPVIIQSHICLLSGFTAFVSLSLPIPIPMAVPLRTSKMQDRSSRRRLKQGCINWSQMVRVCFRVKRINQRVGGLMPREKTERFRLWGFSTATLGLPILSIRPHIFLIILRVFSRG</sequence>
<feature type="transmembrane region" description="Helical" evidence="1">
    <location>
        <begin position="15"/>
        <end position="41"/>
    </location>
</feature>